<feature type="region of interest" description="Disordered" evidence="1">
    <location>
        <begin position="63"/>
        <end position="85"/>
    </location>
</feature>
<gene>
    <name evidence="2" type="ORF">EVAR_31554_1</name>
</gene>
<organism evidence="2 3">
    <name type="scientific">Eumeta variegata</name>
    <name type="common">Bagworm moth</name>
    <name type="synonym">Eumeta japonica</name>
    <dbReference type="NCBI Taxonomy" id="151549"/>
    <lineage>
        <taxon>Eukaryota</taxon>
        <taxon>Metazoa</taxon>
        <taxon>Ecdysozoa</taxon>
        <taxon>Arthropoda</taxon>
        <taxon>Hexapoda</taxon>
        <taxon>Insecta</taxon>
        <taxon>Pterygota</taxon>
        <taxon>Neoptera</taxon>
        <taxon>Endopterygota</taxon>
        <taxon>Lepidoptera</taxon>
        <taxon>Glossata</taxon>
        <taxon>Ditrysia</taxon>
        <taxon>Tineoidea</taxon>
        <taxon>Psychidae</taxon>
        <taxon>Oiketicinae</taxon>
        <taxon>Eumeta</taxon>
    </lineage>
</organism>
<proteinExistence type="predicted"/>
<dbReference type="EMBL" id="BGZK01000292">
    <property type="protein sequence ID" value="GBP34685.1"/>
    <property type="molecule type" value="Genomic_DNA"/>
</dbReference>
<keyword evidence="3" id="KW-1185">Reference proteome</keyword>
<dbReference type="Proteomes" id="UP000299102">
    <property type="component" value="Unassembled WGS sequence"/>
</dbReference>
<evidence type="ECO:0000313" key="2">
    <source>
        <dbReference type="EMBL" id="GBP34685.1"/>
    </source>
</evidence>
<sequence>MSGNPQSLLMPEVTIELAIKPPTRTYNIKRLLELEPRLFEEVYESNASNQSVSGLVVLRNPSMPSFTPPGGDRSSRMKAVSDSML</sequence>
<protein>
    <submittedName>
        <fullName evidence="2">Uncharacterized protein</fullName>
    </submittedName>
</protein>
<comment type="caution">
    <text evidence="2">The sequence shown here is derived from an EMBL/GenBank/DDBJ whole genome shotgun (WGS) entry which is preliminary data.</text>
</comment>
<evidence type="ECO:0000313" key="3">
    <source>
        <dbReference type="Proteomes" id="UP000299102"/>
    </source>
</evidence>
<reference evidence="2 3" key="1">
    <citation type="journal article" date="2019" name="Commun. Biol.">
        <title>The bagworm genome reveals a unique fibroin gene that provides high tensile strength.</title>
        <authorList>
            <person name="Kono N."/>
            <person name="Nakamura H."/>
            <person name="Ohtoshi R."/>
            <person name="Tomita M."/>
            <person name="Numata K."/>
            <person name="Arakawa K."/>
        </authorList>
    </citation>
    <scope>NUCLEOTIDE SEQUENCE [LARGE SCALE GENOMIC DNA]</scope>
</reference>
<evidence type="ECO:0000256" key="1">
    <source>
        <dbReference type="SAM" id="MobiDB-lite"/>
    </source>
</evidence>
<accession>A0A4C1VAP3</accession>
<dbReference type="AlphaFoldDB" id="A0A4C1VAP3"/>
<name>A0A4C1VAP3_EUMVA</name>